<dbReference type="EMBL" id="APRL01000013">
    <property type="protein sequence ID" value="ENW92300.1"/>
    <property type="molecule type" value="Genomic_DNA"/>
</dbReference>
<accession>N9MGB3</accession>
<comment type="caution">
    <text evidence="2">The sequence shown here is derived from an EMBL/GenBank/DDBJ whole genome shotgun (WGS) entry which is preliminary data.</text>
</comment>
<dbReference type="PATRIC" id="fig|1217703.3.peg.2174"/>
<dbReference type="PROSITE" id="PS51257">
    <property type="entry name" value="PROKAR_LIPOPROTEIN"/>
    <property type="match status" value="1"/>
</dbReference>
<gene>
    <name evidence="2" type="ORF">F904_02238</name>
</gene>
<organism evidence="2 3">
    <name type="scientific">Acinetobacter dispersus</name>
    <dbReference type="NCBI Taxonomy" id="70348"/>
    <lineage>
        <taxon>Bacteria</taxon>
        <taxon>Pseudomonadati</taxon>
        <taxon>Pseudomonadota</taxon>
        <taxon>Gammaproteobacteria</taxon>
        <taxon>Moraxellales</taxon>
        <taxon>Moraxellaceae</taxon>
        <taxon>Acinetobacter</taxon>
    </lineage>
</organism>
<dbReference type="AlphaFoldDB" id="N9MGB3"/>
<protein>
    <submittedName>
        <fullName evidence="2">Uncharacterized protein</fullName>
    </submittedName>
</protein>
<keyword evidence="1" id="KW-0732">Signal</keyword>
<dbReference type="RefSeq" id="WP_005189008.1">
    <property type="nucleotide sequence ID" value="NZ_KB850050.1"/>
</dbReference>
<keyword evidence="3" id="KW-1185">Reference proteome</keyword>
<proteinExistence type="predicted"/>
<feature type="chain" id="PRO_5004146689" evidence="1">
    <location>
        <begin position="21"/>
        <end position="447"/>
    </location>
</feature>
<sequence length="447" mass="49708">MFKTINFIACLSLMTFGLSACGNNSNEEVGLVTPPVAETSDCFWQGPYVIENPETNFAYPDTGSSYWSAKYTLPEGATLRIKGDFPYARYMSINSYKTDASPADAISDSSIIPNKNAVNPFVDGNIRNSPNRAYTLTIAAGDVPTIRTANTLYDAAKDGEAAVLAYRVYVPNKGKDLLGGVSLPKIELTTRQGQVLNGEAACMALNTENKILTIPLVPADTYAQARKNNPAKEIPIWRSSYNMAYTLQCDFYGICDTNPVRRVAFYANLNNQYIATFLDRSIKPIVVIRGKIPTVPKTLNGEERFDSKNTQLRYWSMCQNEFYSQKVTDCLYDENITINPDGKYTIVTGLERDRPSNATKACGVEFLKWPENGDGFSIAQGHTDHKNDARVIVRNMLPSSHFHNAVQNTQTPGDEQAIMGEYLPQAQYYTQAEFEALGCNPYQKLNF</sequence>
<dbReference type="HOGENOM" id="CLU_588792_0_0_6"/>
<dbReference type="Proteomes" id="UP000013261">
    <property type="component" value="Unassembled WGS sequence"/>
</dbReference>
<name>N9MGB3_9GAMM</name>
<evidence type="ECO:0000256" key="1">
    <source>
        <dbReference type="SAM" id="SignalP"/>
    </source>
</evidence>
<feature type="signal peptide" evidence="1">
    <location>
        <begin position="1"/>
        <end position="20"/>
    </location>
</feature>
<evidence type="ECO:0000313" key="3">
    <source>
        <dbReference type="Proteomes" id="UP000013261"/>
    </source>
</evidence>
<reference evidence="2 3" key="1">
    <citation type="submission" date="2013-02" db="EMBL/GenBank/DDBJ databases">
        <title>The Genome Sequence of Acinetobacter sp. ANC 4105.</title>
        <authorList>
            <consortium name="The Broad Institute Genome Sequencing Platform"/>
            <consortium name="The Broad Institute Genome Sequencing Center for Infectious Disease"/>
            <person name="Cerqueira G."/>
            <person name="Feldgarden M."/>
            <person name="Courvalin P."/>
            <person name="Perichon B."/>
            <person name="Grillot-Courvalin C."/>
            <person name="Clermont D."/>
            <person name="Rocha E."/>
            <person name="Yoon E.-J."/>
            <person name="Nemec A."/>
            <person name="Walker B."/>
            <person name="Young S.K."/>
            <person name="Zeng Q."/>
            <person name="Gargeya S."/>
            <person name="Fitzgerald M."/>
            <person name="Haas B."/>
            <person name="Abouelleil A."/>
            <person name="Alvarado L."/>
            <person name="Arachchi H.M."/>
            <person name="Berlin A.M."/>
            <person name="Chapman S.B."/>
            <person name="Dewar J."/>
            <person name="Goldberg J."/>
            <person name="Griggs A."/>
            <person name="Gujja S."/>
            <person name="Hansen M."/>
            <person name="Howarth C."/>
            <person name="Imamovic A."/>
            <person name="Larimer J."/>
            <person name="McCowan C."/>
            <person name="Murphy C."/>
            <person name="Neiman D."/>
            <person name="Pearson M."/>
            <person name="Priest M."/>
            <person name="Roberts A."/>
            <person name="Saif S."/>
            <person name="Shea T."/>
            <person name="Sisk P."/>
            <person name="Sykes S."/>
            <person name="Wortman J."/>
            <person name="Nusbaum C."/>
            <person name="Birren B."/>
        </authorList>
    </citation>
    <scope>NUCLEOTIDE SEQUENCE [LARGE SCALE GENOMIC DNA]</scope>
    <source>
        <strain evidence="2 3">ANC 4105</strain>
    </source>
</reference>
<evidence type="ECO:0000313" key="2">
    <source>
        <dbReference type="EMBL" id="ENW92300.1"/>
    </source>
</evidence>
<dbReference type="eggNOG" id="ENOG5030CSW">
    <property type="taxonomic scope" value="Bacteria"/>
</dbReference>